<keyword evidence="3" id="KW-0539">Nucleus</keyword>
<accession>A0ABN7ECB3</accession>
<dbReference type="Gene3D" id="3.30.70.330">
    <property type="match status" value="1"/>
</dbReference>
<keyword evidence="2 4" id="KW-0694">RNA-binding</keyword>
<dbReference type="SMART" id="SM00360">
    <property type="entry name" value="RRM"/>
    <property type="match status" value="1"/>
</dbReference>
<proteinExistence type="predicted"/>
<dbReference type="PROSITE" id="PS50102">
    <property type="entry name" value="RRM"/>
    <property type="match status" value="1"/>
</dbReference>
<dbReference type="InterPro" id="IPR000504">
    <property type="entry name" value="RRM_dom"/>
</dbReference>
<feature type="region of interest" description="Disordered" evidence="5">
    <location>
        <begin position="85"/>
        <end position="110"/>
    </location>
</feature>
<evidence type="ECO:0000313" key="7">
    <source>
        <dbReference type="EMBL" id="CAA6675545.1"/>
    </source>
</evidence>
<evidence type="ECO:0000259" key="6">
    <source>
        <dbReference type="PROSITE" id="PS50102"/>
    </source>
</evidence>
<dbReference type="EMBL" id="CACRZD030000353">
    <property type="protein sequence ID" value="CAA6675545.1"/>
    <property type="molecule type" value="Genomic_DNA"/>
</dbReference>
<dbReference type="SUPFAM" id="SSF54928">
    <property type="entry name" value="RNA-binding domain, RBD"/>
    <property type="match status" value="1"/>
</dbReference>
<evidence type="ECO:0000313" key="8">
    <source>
        <dbReference type="Proteomes" id="UP001189122"/>
    </source>
</evidence>
<evidence type="ECO:0000256" key="3">
    <source>
        <dbReference type="ARBA" id="ARBA00023242"/>
    </source>
</evidence>
<organism evidence="7 8">
    <name type="scientific">Spirodela intermedia</name>
    <name type="common">Intermediate duckweed</name>
    <dbReference type="NCBI Taxonomy" id="51605"/>
    <lineage>
        <taxon>Eukaryota</taxon>
        <taxon>Viridiplantae</taxon>
        <taxon>Streptophyta</taxon>
        <taxon>Embryophyta</taxon>
        <taxon>Tracheophyta</taxon>
        <taxon>Spermatophyta</taxon>
        <taxon>Magnoliopsida</taxon>
        <taxon>Liliopsida</taxon>
        <taxon>Araceae</taxon>
        <taxon>Lemnoideae</taxon>
        <taxon>Spirodela</taxon>
    </lineage>
</organism>
<name>A0ABN7ECB3_SPIIN</name>
<dbReference type="InterPro" id="IPR052285">
    <property type="entry name" value="NEXT_complex_subunit"/>
</dbReference>
<sequence>MGRNPICTVYIGNLDEKVTDRILYEILIQVGHIVDLFMPQDKEANRHKGFAFAEFESEEVADYAVRLFSGNVRLYNKTLRFAISSQGKPSPSNDTASTPRPNSHASAKPHPLHFRKTESLQDSLQPCDFDYSRRFLGSIACNAKCLGSHHLGAHHHQ</sequence>
<dbReference type="Pfam" id="PF00076">
    <property type="entry name" value="RRM_1"/>
    <property type="match status" value="1"/>
</dbReference>
<reference evidence="8" key="1">
    <citation type="journal article" date="2020" name="Sci. Rep.">
        <title>Chromosome-scale genome assembly for the duckweed Spirodela intermedia, integrating cytogenetic maps, PacBio and Oxford Nanopore libraries.</title>
        <authorList>
            <person name="Hoang P.T.N."/>
            <person name="Fiebig A."/>
            <person name="Novak P."/>
            <person name="Macas J."/>
            <person name="Cao H.X."/>
            <person name="Stepanenko A."/>
            <person name="Chen G."/>
            <person name="Borisjuk N."/>
            <person name="Scholz U."/>
            <person name="Schubert I."/>
        </authorList>
    </citation>
    <scope>NUCLEOTIDE SEQUENCE [LARGE SCALE GENOMIC DNA]</scope>
</reference>
<keyword evidence="8" id="KW-1185">Reference proteome</keyword>
<comment type="subcellular location">
    <subcellularLocation>
        <location evidence="1">Nucleus</location>
        <location evidence="1">Nucleoplasm</location>
    </subcellularLocation>
</comment>
<comment type="caution">
    <text evidence="7">The sequence shown here is derived from an EMBL/GenBank/DDBJ whole genome shotgun (WGS) entry which is preliminary data.</text>
</comment>
<protein>
    <recommendedName>
        <fullName evidence="6">RRM domain-containing protein</fullName>
    </recommendedName>
</protein>
<dbReference type="InterPro" id="IPR012677">
    <property type="entry name" value="Nucleotide-bd_a/b_plait_sf"/>
</dbReference>
<feature type="domain" description="RRM" evidence="6">
    <location>
        <begin position="7"/>
        <end position="86"/>
    </location>
</feature>
<dbReference type="PANTHER" id="PTHR13798">
    <property type="entry name" value="RNA BINDING MOTIF RBM PROTEIN -RELATED"/>
    <property type="match status" value="1"/>
</dbReference>
<dbReference type="PANTHER" id="PTHR13798:SF11">
    <property type="entry name" value="RNA-BINDING PROTEIN 7-RELATED"/>
    <property type="match status" value="1"/>
</dbReference>
<evidence type="ECO:0000256" key="2">
    <source>
        <dbReference type="ARBA" id="ARBA00022884"/>
    </source>
</evidence>
<evidence type="ECO:0000256" key="4">
    <source>
        <dbReference type="PROSITE-ProRule" id="PRU00176"/>
    </source>
</evidence>
<dbReference type="Proteomes" id="UP001189122">
    <property type="component" value="Unassembled WGS sequence"/>
</dbReference>
<evidence type="ECO:0000256" key="1">
    <source>
        <dbReference type="ARBA" id="ARBA00004642"/>
    </source>
</evidence>
<dbReference type="InterPro" id="IPR035979">
    <property type="entry name" value="RBD_domain_sf"/>
</dbReference>
<evidence type="ECO:0000256" key="5">
    <source>
        <dbReference type="SAM" id="MobiDB-lite"/>
    </source>
</evidence>
<gene>
    <name evidence="7" type="ORF">SI7747_UN021887</name>
</gene>
<feature type="compositionally biased region" description="Polar residues" evidence="5">
    <location>
        <begin position="85"/>
        <end position="105"/>
    </location>
</feature>